<dbReference type="SMART" id="SM00091">
    <property type="entry name" value="PAS"/>
    <property type="match status" value="2"/>
</dbReference>
<dbReference type="Gene3D" id="1.10.287.130">
    <property type="match status" value="1"/>
</dbReference>
<dbReference type="CDD" id="cd00130">
    <property type="entry name" value="PAS"/>
    <property type="match status" value="2"/>
</dbReference>
<evidence type="ECO:0000313" key="15">
    <source>
        <dbReference type="Proteomes" id="UP000250579"/>
    </source>
</evidence>
<dbReference type="Pfam" id="PF02518">
    <property type="entry name" value="HATPase_c"/>
    <property type="match status" value="1"/>
</dbReference>
<dbReference type="SUPFAM" id="SSF55785">
    <property type="entry name" value="PYP-like sensor domain (PAS domain)"/>
    <property type="match status" value="2"/>
</dbReference>
<dbReference type="PROSITE" id="PS50112">
    <property type="entry name" value="PAS"/>
    <property type="match status" value="2"/>
</dbReference>
<feature type="domain" description="PAS" evidence="12">
    <location>
        <begin position="177"/>
        <end position="247"/>
    </location>
</feature>
<comment type="catalytic activity">
    <reaction evidence="1">
        <text>ATP + protein L-histidine = ADP + protein N-phospho-L-histidine.</text>
        <dbReference type="EC" id="2.7.13.3"/>
    </reaction>
</comment>
<evidence type="ECO:0000256" key="9">
    <source>
        <dbReference type="PROSITE-ProRule" id="PRU00169"/>
    </source>
</evidence>
<accession>A0A2Z5AB27</accession>
<dbReference type="Gene3D" id="3.30.565.10">
    <property type="entry name" value="Histidine kinase-like ATPase, C-terminal domain"/>
    <property type="match status" value="1"/>
</dbReference>
<dbReference type="SUPFAM" id="SSF52172">
    <property type="entry name" value="CheY-like"/>
    <property type="match status" value="1"/>
</dbReference>
<dbReference type="SMART" id="SM00387">
    <property type="entry name" value="HATPase_c"/>
    <property type="match status" value="1"/>
</dbReference>
<dbReference type="InterPro" id="IPR004358">
    <property type="entry name" value="Sig_transdc_His_kin-like_C"/>
</dbReference>
<reference evidence="14 15" key="1">
    <citation type="submission" date="2017-06" db="EMBL/GenBank/DDBJ databases">
        <title>Evolution towards high GC content and high-temperature stress adaptation in endophytic Pseudomonas oryzihabitans impacted its plant-growth promoting traits.</title>
        <authorList>
            <person name="Nascimento F.X."/>
        </authorList>
    </citation>
    <scope>NUCLEOTIDE SEQUENCE [LARGE SCALE GENOMIC DNA]</scope>
    <source>
        <strain evidence="14 15">MS8</strain>
    </source>
</reference>
<dbReference type="Pfam" id="PF00512">
    <property type="entry name" value="HisKA"/>
    <property type="match status" value="1"/>
</dbReference>
<evidence type="ECO:0000256" key="3">
    <source>
        <dbReference type="ARBA" id="ARBA00022553"/>
    </source>
</evidence>
<gene>
    <name evidence="14" type="ORF">CE139_18855</name>
</gene>
<dbReference type="Pfam" id="PF08447">
    <property type="entry name" value="PAS_3"/>
    <property type="match status" value="1"/>
</dbReference>
<feature type="domain" description="Response regulatory" evidence="11">
    <location>
        <begin position="601"/>
        <end position="716"/>
    </location>
</feature>
<dbReference type="Proteomes" id="UP000250579">
    <property type="component" value="Chromosome"/>
</dbReference>
<dbReference type="InterPro" id="IPR011006">
    <property type="entry name" value="CheY-like_superfamily"/>
</dbReference>
<evidence type="ECO:0000259" key="11">
    <source>
        <dbReference type="PROSITE" id="PS50110"/>
    </source>
</evidence>
<evidence type="ECO:0000313" key="14">
    <source>
        <dbReference type="EMBL" id="AXA67787.1"/>
    </source>
</evidence>
<name>A0A2Z5AB27_9PSED</name>
<evidence type="ECO:0000259" key="12">
    <source>
        <dbReference type="PROSITE" id="PS50112"/>
    </source>
</evidence>
<evidence type="ECO:0000256" key="8">
    <source>
        <dbReference type="ARBA" id="ARBA00023012"/>
    </source>
</evidence>
<dbReference type="PRINTS" id="PR00344">
    <property type="entry name" value="BCTRLSENSOR"/>
</dbReference>
<dbReference type="PROSITE" id="PS50113">
    <property type="entry name" value="PAC"/>
    <property type="match status" value="1"/>
</dbReference>
<dbReference type="FunFam" id="3.30.450.20:FF:000099">
    <property type="entry name" value="Sensory box sensor histidine kinase"/>
    <property type="match status" value="1"/>
</dbReference>
<dbReference type="Pfam" id="PF00072">
    <property type="entry name" value="Response_reg"/>
    <property type="match status" value="1"/>
</dbReference>
<evidence type="ECO:0000256" key="7">
    <source>
        <dbReference type="ARBA" id="ARBA00022840"/>
    </source>
</evidence>
<dbReference type="InterPro" id="IPR036890">
    <property type="entry name" value="HATPase_C_sf"/>
</dbReference>
<dbReference type="InterPro" id="IPR003661">
    <property type="entry name" value="HisK_dim/P_dom"/>
</dbReference>
<keyword evidence="4" id="KW-0808">Transferase</keyword>
<dbReference type="InterPro" id="IPR005467">
    <property type="entry name" value="His_kinase_dom"/>
</dbReference>
<dbReference type="SUPFAM" id="SSF47384">
    <property type="entry name" value="Homodimeric domain of signal transducing histidine kinase"/>
    <property type="match status" value="1"/>
</dbReference>
<dbReference type="InterPro" id="IPR000700">
    <property type="entry name" value="PAS-assoc_C"/>
</dbReference>
<evidence type="ECO:0000256" key="6">
    <source>
        <dbReference type="ARBA" id="ARBA00022777"/>
    </source>
</evidence>
<organism evidence="14 15">
    <name type="scientific">Pseudomonas oryzihabitans</name>
    <dbReference type="NCBI Taxonomy" id="47885"/>
    <lineage>
        <taxon>Bacteria</taxon>
        <taxon>Pseudomonadati</taxon>
        <taxon>Pseudomonadota</taxon>
        <taxon>Gammaproteobacteria</taxon>
        <taxon>Pseudomonadales</taxon>
        <taxon>Pseudomonadaceae</taxon>
        <taxon>Pseudomonas</taxon>
    </lineage>
</organism>
<feature type="domain" description="Histidine kinase" evidence="10">
    <location>
        <begin position="354"/>
        <end position="577"/>
    </location>
</feature>
<keyword evidence="3 9" id="KW-0597">Phosphoprotein</keyword>
<dbReference type="InterPro" id="IPR000014">
    <property type="entry name" value="PAS"/>
</dbReference>
<evidence type="ECO:0000256" key="1">
    <source>
        <dbReference type="ARBA" id="ARBA00000085"/>
    </source>
</evidence>
<dbReference type="GO" id="GO:0005524">
    <property type="term" value="F:ATP binding"/>
    <property type="evidence" value="ECO:0007669"/>
    <property type="project" value="UniProtKB-KW"/>
</dbReference>
<dbReference type="InterPro" id="IPR013655">
    <property type="entry name" value="PAS_fold_3"/>
</dbReference>
<dbReference type="Pfam" id="PF00989">
    <property type="entry name" value="PAS"/>
    <property type="match status" value="1"/>
</dbReference>
<dbReference type="EMBL" id="CP022198">
    <property type="protein sequence ID" value="AXA67787.1"/>
    <property type="molecule type" value="Genomic_DNA"/>
</dbReference>
<dbReference type="GO" id="GO:0006355">
    <property type="term" value="P:regulation of DNA-templated transcription"/>
    <property type="evidence" value="ECO:0007669"/>
    <property type="project" value="InterPro"/>
</dbReference>
<dbReference type="NCBIfam" id="TIGR00229">
    <property type="entry name" value="sensory_box"/>
    <property type="match status" value="2"/>
</dbReference>
<dbReference type="SMART" id="SM00086">
    <property type="entry name" value="PAC"/>
    <property type="match status" value="1"/>
</dbReference>
<evidence type="ECO:0000256" key="4">
    <source>
        <dbReference type="ARBA" id="ARBA00022679"/>
    </source>
</evidence>
<keyword evidence="7" id="KW-0067">ATP-binding</keyword>
<dbReference type="EC" id="2.7.13.3" evidence="2"/>
<dbReference type="Gene3D" id="3.40.50.2300">
    <property type="match status" value="1"/>
</dbReference>
<dbReference type="Gene3D" id="3.30.450.20">
    <property type="entry name" value="PAS domain"/>
    <property type="match status" value="2"/>
</dbReference>
<keyword evidence="8" id="KW-0902">Two-component regulatory system</keyword>
<evidence type="ECO:0000256" key="5">
    <source>
        <dbReference type="ARBA" id="ARBA00022741"/>
    </source>
</evidence>
<dbReference type="InterPro" id="IPR035965">
    <property type="entry name" value="PAS-like_dom_sf"/>
</dbReference>
<evidence type="ECO:0000259" key="13">
    <source>
        <dbReference type="PROSITE" id="PS50113"/>
    </source>
</evidence>
<sequence>MPTAYPATFPTPPYLPVASLSDAPTPETLTALQQENAALQQQINQLQAHHRLVLDSALDYAVITTDISGCITEWSKGAEAVLGWARDEMLGQPLHRLFTAEEQALGGPERVIGQAVTQGRSREDGWRLRASGERFWASGITMPMWQGRQLVGIVKILRDLTEQVEVERARERRAQLWEKQFQQLAESIPQLVWITDAKDSPLYFNPRWLEFTGADQATLHDHGWLSLILPDARERVRQHRAKAIASASQWEDTFQMRDRDGSYRWFLCRALPIRDDDGQIIRWFSSCTDVDVMHLASSAHEQDAVDLREASRGQVQALSQRTSQLKTAQKGQAAAEDQVRQLQKMEAVGQLTGGIAHDFNNMLTVIMGGLNMLQIKLARGDARIEHYFDLAMEGTHRAAQLTQRLLAFARQQALSPQAVDMNRLVTSLSDMLKRTLGSAYRIEFVRHAGLWHTFVDVGSLEQVILNLCVNARDAMEQGGKITVETGNVFMDDYYAQRENVASGEYVMIAITDTGTGIDSETLERVFEPYFTTKGVGHGTGLGLSQVYGFVKQSQGHVKLYSEVGHGTSVKVYLPRFYGVVEPVVKVELPDEVLPKAKANECVLVVEDDPRVRVISTEALMELGYQVLDTDNGPAALQLLVEHPEISLIFTDVVMPEMTGRQLADQVALTQPGLPILYTTGYTRNAIVHNGTLDRGVALLPKPFTLRDLAIKVRQVLDN</sequence>
<dbReference type="SUPFAM" id="SSF55874">
    <property type="entry name" value="ATPase domain of HSP90 chaperone/DNA topoisomerase II/histidine kinase"/>
    <property type="match status" value="1"/>
</dbReference>
<dbReference type="SMART" id="SM00448">
    <property type="entry name" value="REC"/>
    <property type="match status" value="1"/>
</dbReference>
<feature type="modified residue" description="4-aspartylphosphate" evidence="9">
    <location>
        <position position="651"/>
    </location>
</feature>
<keyword evidence="5" id="KW-0547">Nucleotide-binding</keyword>
<dbReference type="CDD" id="cd00082">
    <property type="entry name" value="HisKA"/>
    <property type="match status" value="1"/>
</dbReference>
<proteinExistence type="predicted"/>
<dbReference type="InterPro" id="IPR003594">
    <property type="entry name" value="HATPase_dom"/>
</dbReference>
<dbReference type="PANTHER" id="PTHR43065:SF42">
    <property type="entry name" value="TWO-COMPONENT SENSOR PPRA"/>
    <property type="match status" value="1"/>
</dbReference>
<evidence type="ECO:0000256" key="2">
    <source>
        <dbReference type="ARBA" id="ARBA00012438"/>
    </source>
</evidence>
<dbReference type="InterPro" id="IPR001610">
    <property type="entry name" value="PAC"/>
</dbReference>
<dbReference type="InterPro" id="IPR013767">
    <property type="entry name" value="PAS_fold"/>
</dbReference>
<dbReference type="PROSITE" id="PS50109">
    <property type="entry name" value="HIS_KIN"/>
    <property type="match status" value="1"/>
</dbReference>
<protein>
    <recommendedName>
        <fullName evidence="2">histidine kinase</fullName>
        <ecNumber evidence="2">2.7.13.3</ecNumber>
    </recommendedName>
</protein>
<dbReference type="PANTHER" id="PTHR43065">
    <property type="entry name" value="SENSOR HISTIDINE KINASE"/>
    <property type="match status" value="1"/>
</dbReference>
<feature type="domain" description="PAC" evidence="13">
    <location>
        <begin position="250"/>
        <end position="302"/>
    </location>
</feature>
<dbReference type="SMART" id="SM00388">
    <property type="entry name" value="HisKA"/>
    <property type="match status" value="1"/>
</dbReference>
<dbReference type="InterPro" id="IPR001789">
    <property type="entry name" value="Sig_transdc_resp-reg_receiver"/>
</dbReference>
<dbReference type="PROSITE" id="PS50110">
    <property type="entry name" value="RESPONSE_REGULATORY"/>
    <property type="match status" value="1"/>
</dbReference>
<keyword evidence="6 14" id="KW-0418">Kinase</keyword>
<dbReference type="InterPro" id="IPR036097">
    <property type="entry name" value="HisK_dim/P_sf"/>
</dbReference>
<evidence type="ECO:0000259" key="10">
    <source>
        <dbReference type="PROSITE" id="PS50109"/>
    </source>
</evidence>
<dbReference type="GO" id="GO:0000155">
    <property type="term" value="F:phosphorelay sensor kinase activity"/>
    <property type="evidence" value="ECO:0007669"/>
    <property type="project" value="InterPro"/>
</dbReference>
<feature type="domain" description="PAS" evidence="12">
    <location>
        <begin position="46"/>
        <end position="103"/>
    </location>
</feature>
<dbReference type="AlphaFoldDB" id="A0A2Z5AB27"/>